<dbReference type="PANTHER" id="PTHR11717">
    <property type="entry name" value="LOW MOLECULAR WEIGHT PROTEIN TYROSINE PHOSPHATASE"/>
    <property type="match status" value="1"/>
</dbReference>
<dbReference type="GO" id="GO:0004725">
    <property type="term" value="F:protein tyrosine phosphatase activity"/>
    <property type="evidence" value="ECO:0007669"/>
    <property type="project" value="UniProtKB-EC"/>
</dbReference>
<dbReference type="SMART" id="SM00226">
    <property type="entry name" value="LMWPc"/>
    <property type="match status" value="1"/>
</dbReference>
<dbReference type="EMBL" id="ACCL02000019">
    <property type="protein sequence ID" value="EET59323.1"/>
    <property type="molecule type" value="Genomic_DNA"/>
</dbReference>
<feature type="active site" evidence="6">
    <location>
        <position position="45"/>
    </location>
</feature>
<dbReference type="Gene3D" id="3.40.50.2300">
    <property type="match status" value="1"/>
</dbReference>
<name>C6LJ03_9FIRM</name>
<dbReference type="eggNOG" id="COG0394">
    <property type="taxonomic scope" value="Bacteria"/>
</dbReference>
<evidence type="ECO:0000313" key="8">
    <source>
        <dbReference type="EMBL" id="EET59323.1"/>
    </source>
</evidence>
<evidence type="ECO:0000259" key="7">
    <source>
        <dbReference type="SMART" id="SM00226"/>
    </source>
</evidence>
<comment type="caution">
    <text evidence="8">The sequence shown here is derived from an EMBL/GenBank/DDBJ whole genome shotgun (WGS) entry which is preliminary data.</text>
</comment>
<feature type="domain" description="Phosphotyrosine protein phosphatase I" evidence="7">
    <location>
        <begin position="33"/>
        <end position="178"/>
    </location>
</feature>
<evidence type="ECO:0000256" key="3">
    <source>
        <dbReference type="ARBA" id="ARBA00022801"/>
    </source>
</evidence>
<comment type="similarity">
    <text evidence="1">Belongs to the low molecular weight phosphotyrosine protein phosphatase family.</text>
</comment>
<sequence>MRRFWEKAKIKESAKKPGITGFYRLIKEYKIMIKILFVCHGNICRSTMCESVFTYMVKEKGLENQFIIDSCATSTEEIGNPPHRGTVKKLREVNIPIVPHRARQITWSDYKKFDYIIGMDTWNIRNLNRMLKGDPDGKVYKLLSFAGSERNIADPWYTGNFDVTYDDVVEGCKALLEHILSEM</sequence>
<dbReference type="CDD" id="cd16343">
    <property type="entry name" value="LMWPTP"/>
    <property type="match status" value="1"/>
</dbReference>
<keyword evidence="4" id="KW-0904">Protein phosphatase</keyword>
<evidence type="ECO:0000313" key="9">
    <source>
        <dbReference type="Proteomes" id="UP000005561"/>
    </source>
</evidence>
<feature type="active site" description="Proton donor" evidence="6">
    <location>
        <position position="154"/>
    </location>
</feature>
<dbReference type="EC" id="3.1.3.48" evidence="2"/>
<reference evidence="8" key="1">
    <citation type="submission" date="2009-07" db="EMBL/GenBank/DDBJ databases">
        <authorList>
            <person name="Weinstock G."/>
            <person name="Sodergren E."/>
            <person name="Clifton S."/>
            <person name="Fulton L."/>
            <person name="Fulton B."/>
            <person name="Courtney L."/>
            <person name="Fronick C."/>
            <person name="Harrison M."/>
            <person name="Strong C."/>
            <person name="Farmer C."/>
            <person name="Delahaunty K."/>
            <person name="Markovic C."/>
            <person name="Hall O."/>
            <person name="Minx P."/>
            <person name="Tomlinson C."/>
            <person name="Mitreva M."/>
            <person name="Nelson J."/>
            <person name="Hou S."/>
            <person name="Wollam A."/>
            <person name="Pepin K.H."/>
            <person name="Johnson M."/>
            <person name="Bhonagiri V."/>
            <person name="Nash W.E."/>
            <person name="Warren W."/>
            <person name="Chinwalla A."/>
            <person name="Mardis E.R."/>
            <person name="Wilson R.K."/>
        </authorList>
    </citation>
    <scope>NUCLEOTIDE SEQUENCE [LARGE SCALE GENOMIC DNA]</scope>
    <source>
        <strain evidence="8">DSM 14469</strain>
    </source>
</reference>
<dbReference type="Proteomes" id="UP000005561">
    <property type="component" value="Unassembled WGS sequence"/>
</dbReference>
<proteinExistence type="inferred from homology"/>
<organism evidence="8 9">
    <name type="scientific">Marvinbryantia formatexigens DSM 14469</name>
    <dbReference type="NCBI Taxonomy" id="478749"/>
    <lineage>
        <taxon>Bacteria</taxon>
        <taxon>Bacillati</taxon>
        <taxon>Bacillota</taxon>
        <taxon>Clostridia</taxon>
        <taxon>Lachnospirales</taxon>
        <taxon>Lachnospiraceae</taxon>
        <taxon>Marvinbryantia</taxon>
    </lineage>
</organism>
<evidence type="ECO:0000256" key="4">
    <source>
        <dbReference type="ARBA" id="ARBA00022912"/>
    </source>
</evidence>
<evidence type="ECO:0000256" key="2">
    <source>
        <dbReference type="ARBA" id="ARBA00013064"/>
    </source>
</evidence>
<dbReference type="Pfam" id="PF01451">
    <property type="entry name" value="LMWPc"/>
    <property type="match status" value="1"/>
</dbReference>
<evidence type="ECO:0000256" key="5">
    <source>
        <dbReference type="ARBA" id="ARBA00051722"/>
    </source>
</evidence>
<keyword evidence="9" id="KW-1185">Reference proteome</keyword>
<dbReference type="InterPro" id="IPR036196">
    <property type="entry name" value="Ptyr_pPase_sf"/>
</dbReference>
<accession>C6LJ03</accession>
<dbReference type="InterPro" id="IPR050438">
    <property type="entry name" value="LMW_PTPase"/>
</dbReference>
<dbReference type="InterPro" id="IPR017867">
    <property type="entry name" value="Tyr_phospatase_low_mol_wt"/>
</dbReference>
<evidence type="ECO:0000256" key="6">
    <source>
        <dbReference type="PIRSR" id="PIRSR617867-1"/>
    </source>
</evidence>
<feature type="active site" description="Nucleophile" evidence="6">
    <location>
        <position position="39"/>
    </location>
</feature>
<keyword evidence="3" id="KW-0378">Hydrolase</keyword>
<dbReference type="InterPro" id="IPR023485">
    <property type="entry name" value="Ptyr_pPase"/>
</dbReference>
<comment type="catalytic activity">
    <reaction evidence="5">
        <text>O-phospho-L-tyrosyl-[protein] + H2O = L-tyrosyl-[protein] + phosphate</text>
        <dbReference type="Rhea" id="RHEA:10684"/>
        <dbReference type="Rhea" id="RHEA-COMP:10136"/>
        <dbReference type="Rhea" id="RHEA-COMP:20101"/>
        <dbReference type="ChEBI" id="CHEBI:15377"/>
        <dbReference type="ChEBI" id="CHEBI:43474"/>
        <dbReference type="ChEBI" id="CHEBI:46858"/>
        <dbReference type="ChEBI" id="CHEBI:61978"/>
        <dbReference type="EC" id="3.1.3.48"/>
    </reaction>
</comment>
<dbReference type="PANTHER" id="PTHR11717:SF7">
    <property type="entry name" value="LOW MOLECULAR WEIGHT PHOSPHOTYROSINE PROTEIN PHOSPHATASE"/>
    <property type="match status" value="1"/>
</dbReference>
<evidence type="ECO:0000256" key="1">
    <source>
        <dbReference type="ARBA" id="ARBA00011063"/>
    </source>
</evidence>
<dbReference type="PRINTS" id="PR00719">
    <property type="entry name" value="LMWPTPASE"/>
</dbReference>
<gene>
    <name evidence="8" type="ORF">BRYFOR_08637</name>
</gene>
<dbReference type="AlphaFoldDB" id="C6LJ03"/>
<protein>
    <recommendedName>
        <fullName evidence="2">protein-tyrosine-phosphatase</fullName>
        <ecNumber evidence="2">3.1.3.48</ecNumber>
    </recommendedName>
</protein>
<dbReference type="STRING" id="168384.SAMN05660368_00788"/>
<dbReference type="SUPFAM" id="SSF52788">
    <property type="entry name" value="Phosphotyrosine protein phosphatases I"/>
    <property type="match status" value="1"/>
</dbReference>